<evidence type="ECO:0000259" key="2">
    <source>
        <dbReference type="SMART" id="SM00034"/>
    </source>
</evidence>
<keyword evidence="1" id="KW-0472">Membrane</keyword>
<name>A0AAV2HUV3_LYMST</name>
<evidence type="ECO:0000256" key="1">
    <source>
        <dbReference type="SAM" id="Phobius"/>
    </source>
</evidence>
<dbReference type="Gene3D" id="3.10.100.10">
    <property type="entry name" value="Mannose-Binding Protein A, subunit A"/>
    <property type="match status" value="1"/>
</dbReference>
<evidence type="ECO:0000313" key="4">
    <source>
        <dbReference type="Proteomes" id="UP001497497"/>
    </source>
</evidence>
<dbReference type="SMART" id="SM00034">
    <property type="entry name" value="CLECT"/>
    <property type="match status" value="1"/>
</dbReference>
<protein>
    <recommendedName>
        <fullName evidence="2">C-type lectin domain-containing protein</fullName>
    </recommendedName>
</protein>
<reference evidence="3 4" key="1">
    <citation type="submission" date="2024-04" db="EMBL/GenBank/DDBJ databases">
        <authorList>
            <consortium name="Genoscope - CEA"/>
            <person name="William W."/>
        </authorList>
    </citation>
    <scope>NUCLEOTIDE SEQUENCE [LARGE SCALE GENOMIC DNA]</scope>
</reference>
<dbReference type="EMBL" id="CAXITT010000214">
    <property type="protein sequence ID" value="CAL1535866.1"/>
    <property type="molecule type" value="Genomic_DNA"/>
</dbReference>
<gene>
    <name evidence="3" type="ORF">GSLYS_00009826001</name>
</gene>
<comment type="caution">
    <text evidence="3">The sequence shown here is derived from an EMBL/GenBank/DDBJ whole genome shotgun (WGS) entry which is preliminary data.</text>
</comment>
<dbReference type="InterPro" id="IPR016186">
    <property type="entry name" value="C-type_lectin-like/link_sf"/>
</dbReference>
<organism evidence="3 4">
    <name type="scientific">Lymnaea stagnalis</name>
    <name type="common">Great pond snail</name>
    <name type="synonym">Helix stagnalis</name>
    <dbReference type="NCBI Taxonomy" id="6523"/>
    <lineage>
        <taxon>Eukaryota</taxon>
        <taxon>Metazoa</taxon>
        <taxon>Spiralia</taxon>
        <taxon>Lophotrochozoa</taxon>
        <taxon>Mollusca</taxon>
        <taxon>Gastropoda</taxon>
        <taxon>Heterobranchia</taxon>
        <taxon>Euthyneura</taxon>
        <taxon>Panpulmonata</taxon>
        <taxon>Hygrophila</taxon>
        <taxon>Lymnaeoidea</taxon>
        <taxon>Lymnaeidae</taxon>
        <taxon>Lymnaea</taxon>
    </lineage>
</organism>
<dbReference type="Proteomes" id="UP001497497">
    <property type="component" value="Unassembled WGS sequence"/>
</dbReference>
<keyword evidence="1" id="KW-1133">Transmembrane helix</keyword>
<dbReference type="SUPFAM" id="SSF56436">
    <property type="entry name" value="C-type lectin-like"/>
    <property type="match status" value="1"/>
</dbReference>
<feature type="domain" description="C-type lectin" evidence="2">
    <location>
        <begin position="62"/>
        <end position="193"/>
    </location>
</feature>
<accession>A0AAV2HUV3</accession>
<feature type="transmembrane region" description="Helical" evidence="1">
    <location>
        <begin position="27"/>
        <end position="45"/>
    </location>
</feature>
<proteinExistence type="predicted"/>
<evidence type="ECO:0000313" key="3">
    <source>
        <dbReference type="EMBL" id="CAL1535866.1"/>
    </source>
</evidence>
<dbReference type="AlphaFoldDB" id="A0AAV2HUV3"/>
<dbReference type="InterPro" id="IPR001304">
    <property type="entry name" value="C-type_lectin-like"/>
</dbReference>
<keyword evidence="1" id="KW-0812">Transmembrane</keyword>
<dbReference type="CDD" id="cd00037">
    <property type="entry name" value="CLECT"/>
    <property type="match status" value="1"/>
</dbReference>
<dbReference type="InterPro" id="IPR016187">
    <property type="entry name" value="CTDL_fold"/>
</dbReference>
<keyword evidence="4" id="KW-1185">Reference proteome</keyword>
<sequence>MVHVGLDNSHIPTDTRNTFIKKKNQTMIFWNWICFVLFIIVSLVTKVGGRRCYVSESFLRDGISHAFYYGGHTYYISKNSYVNDVDSEAKCNSICGTLAMIDYKEEMNALIGLVEDLKSAPCFLIRGNNKGQEKPNDLVIGDGPEPVPFVSWAKDQPNGFHVGQRCLFLEDGYDGMLDMPCTKGPWECRFLCEVF</sequence>